<dbReference type="EMBL" id="MSDO01000046">
    <property type="protein sequence ID" value="OLO02657.1"/>
    <property type="molecule type" value="Genomic_DNA"/>
</dbReference>
<organism evidence="1 2">
    <name type="scientific">Salinicola socius</name>
    <dbReference type="NCBI Taxonomy" id="404433"/>
    <lineage>
        <taxon>Bacteria</taxon>
        <taxon>Pseudomonadati</taxon>
        <taxon>Pseudomonadota</taxon>
        <taxon>Gammaproteobacteria</taxon>
        <taxon>Oceanospirillales</taxon>
        <taxon>Halomonadaceae</taxon>
        <taxon>Salinicola</taxon>
    </lineage>
</organism>
<name>A0A1Q8SMK6_9GAMM</name>
<dbReference type="Proteomes" id="UP000186878">
    <property type="component" value="Unassembled WGS sequence"/>
</dbReference>
<accession>A0A1Q8SMK6</accession>
<gene>
    <name evidence="1" type="ORF">BTW07_18525</name>
</gene>
<evidence type="ECO:0000313" key="2">
    <source>
        <dbReference type="Proteomes" id="UP000186878"/>
    </source>
</evidence>
<dbReference type="AlphaFoldDB" id="A0A1Q8SMK6"/>
<keyword evidence="2" id="KW-1185">Reference proteome</keyword>
<reference evidence="1 2" key="1">
    <citation type="submission" date="2016-12" db="EMBL/GenBank/DDBJ databases">
        <title>Draft genome sequences of strains Salinicola socius SMB35, Salinicola sp. MH3R3-1 and Chromohalobacter sp. SMB17 from the Verkhnekamsk potash mining region of Russia.</title>
        <authorList>
            <person name="Mavrodi D.V."/>
            <person name="Olsson B.E."/>
            <person name="Korsakova E.S."/>
            <person name="Pyankova A."/>
            <person name="Mavrodi O.V."/>
            <person name="Plotnikova E.G."/>
        </authorList>
    </citation>
    <scope>NUCLEOTIDE SEQUENCE [LARGE SCALE GENOMIC DNA]</scope>
    <source>
        <strain evidence="1 2">SMB35</strain>
    </source>
</reference>
<protein>
    <submittedName>
        <fullName evidence="1">Uncharacterized protein</fullName>
    </submittedName>
</protein>
<comment type="caution">
    <text evidence="1">The sequence shown here is derived from an EMBL/GenBank/DDBJ whole genome shotgun (WGS) entry which is preliminary data.</text>
</comment>
<evidence type="ECO:0000313" key="1">
    <source>
        <dbReference type="EMBL" id="OLO02657.1"/>
    </source>
</evidence>
<sequence length="169" mass="16282">MVASLVMRSPSMAVSSASVAVGVAGISVSMLNENSLLAPEALPAASIAMAVKVVSPSARASMSSGVNDQLPSPSARAVPIWTPLAETVTVALASALPVSVGVASLVLSPSPSAPAGSTSSVALSMVGASGMPVSTVSVNELLAPDVLSLSSVAIAVKTASPSGSASTRA</sequence>
<proteinExistence type="predicted"/>